<accession>A0A2W4Y6Z4</accession>
<name>A0A2W4Y6Z4_9CYAN</name>
<dbReference type="InterPro" id="IPR038765">
    <property type="entry name" value="Papain-like_cys_pep_sf"/>
</dbReference>
<feature type="domain" description="Transglutaminase-like" evidence="1">
    <location>
        <begin position="65"/>
        <end position="129"/>
    </location>
</feature>
<evidence type="ECO:0000313" key="2">
    <source>
        <dbReference type="EMBL" id="PZO39018.1"/>
    </source>
</evidence>
<sequence>MEEYLSVSNVINWKHPEILQLAKSIASGLRSSEAIAKACFKWVRDEIRHSSDYQMNPVTWIASDVLQCKTGYCFAKSHLLAALLRANGIPAGFCYQRLSIDDRGAPYCLHGLNAVYLPEFGWYRIDARGNKKDIDAQFTPPQEKLAFKIHFFEEADFLGVLSEPLPAVIRALQTQKTWDAVLSNLPDISLEDAQNYGLETKKTL</sequence>
<dbReference type="EMBL" id="QBML01000020">
    <property type="protein sequence ID" value="PZO39018.1"/>
    <property type="molecule type" value="Genomic_DNA"/>
</dbReference>
<dbReference type="AlphaFoldDB" id="A0A2W4Y6Z4"/>
<dbReference type="SUPFAM" id="SSF54001">
    <property type="entry name" value="Cysteine proteinases"/>
    <property type="match status" value="1"/>
</dbReference>
<dbReference type="InterPro" id="IPR002931">
    <property type="entry name" value="Transglutaminase-like"/>
</dbReference>
<dbReference type="PANTHER" id="PTHR33490">
    <property type="entry name" value="BLR5614 PROTEIN-RELATED"/>
    <property type="match status" value="1"/>
</dbReference>
<reference evidence="2 3" key="2">
    <citation type="submission" date="2018-06" db="EMBL/GenBank/DDBJ databases">
        <title>Metagenomic assembly of (sub)arctic Cyanobacteria and their associated microbiome from non-axenic cultures.</title>
        <authorList>
            <person name="Baurain D."/>
        </authorList>
    </citation>
    <scope>NUCLEOTIDE SEQUENCE [LARGE SCALE GENOMIC DNA]</scope>
    <source>
        <strain evidence="2">ULC066bin1</strain>
    </source>
</reference>
<dbReference type="PANTHER" id="PTHR33490:SF3">
    <property type="entry name" value="CONSERVED INTEGRAL MEMBRANE PROTEIN"/>
    <property type="match status" value="1"/>
</dbReference>
<proteinExistence type="predicted"/>
<protein>
    <submittedName>
        <fullName evidence="2">Cro/Cl family transcriptional regulator</fullName>
    </submittedName>
</protein>
<dbReference type="Pfam" id="PF01841">
    <property type="entry name" value="Transglut_core"/>
    <property type="match status" value="1"/>
</dbReference>
<comment type="caution">
    <text evidence="2">The sequence shown here is derived from an EMBL/GenBank/DDBJ whole genome shotgun (WGS) entry which is preliminary data.</text>
</comment>
<reference evidence="2 3" key="1">
    <citation type="submission" date="2018-04" db="EMBL/GenBank/DDBJ databases">
        <authorList>
            <person name="Go L.Y."/>
            <person name="Mitchell J.A."/>
        </authorList>
    </citation>
    <scope>NUCLEOTIDE SEQUENCE [LARGE SCALE GENOMIC DNA]</scope>
    <source>
        <strain evidence="2">ULC066bin1</strain>
    </source>
</reference>
<dbReference type="Proteomes" id="UP000249467">
    <property type="component" value="Unassembled WGS sequence"/>
</dbReference>
<dbReference type="SMART" id="SM00460">
    <property type="entry name" value="TGc"/>
    <property type="match status" value="1"/>
</dbReference>
<evidence type="ECO:0000313" key="3">
    <source>
        <dbReference type="Proteomes" id="UP000249467"/>
    </source>
</evidence>
<dbReference type="Gene3D" id="3.10.620.30">
    <property type="match status" value="1"/>
</dbReference>
<gene>
    <name evidence="2" type="ORF">DCF19_14900</name>
</gene>
<evidence type="ECO:0000259" key="1">
    <source>
        <dbReference type="SMART" id="SM00460"/>
    </source>
</evidence>
<organism evidence="2 3">
    <name type="scientific">Pseudanabaena frigida</name>
    <dbReference type="NCBI Taxonomy" id="945775"/>
    <lineage>
        <taxon>Bacteria</taxon>
        <taxon>Bacillati</taxon>
        <taxon>Cyanobacteriota</taxon>
        <taxon>Cyanophyceae</taxon>
        <taxon>Pseudanabaenales</taxon>
        <taxon>Pseudanabaenaceae</taxon>
        <taxon>Pseudanabaena</taxon>
    </lineage>
</organism>